<dbReference type="InterPro" id="IPR036271">
    <property type="entry name" value="Tet_transcr_reg_TetR-rel_C_sf"/>
</dbReference>
<dbReference type="AlphaFoldDB" id="A0A1G8KZ20"/>
<dbReference type="InterPro" id="IPR009057">
    <property type="entry name" value="Homeodomain-like_sf"/>
</dbReference>
<keyword evidence="4" id="KW-0804">Transcription</keyword>
<keyword evidence="2" id="KW-0805">Transcription regulation</keyword>
<evidence type="ECO:0000256" key="1">
    <source>
        <dbReference type="ARBA" id="ARBA00022491"/>
    </source>
</evidence>
<evidence type="ECO:0000256" key="2">
    <source>
        <dbReference type="ARBA" id="ARBA00023015"/>
    </source>
</evidence>
<dbReference type="PROSITE" id="PS50977">
    <property type="entry name" value="HTH_TETR_2"/>
    <property type="match status" value="1"/>
</dbReference>
<dbReference type="Pfam" id="PF13977">
    <property type="entry name" value="TetR_C_6"/>
    <property type="match status" value="1"/>
</dbReference>
<dbReference type="GO" id="GO:0000976">
    <property type="term" value="F:transcription cis-regulatory region binding"/>
    <property type="evidence" value="ECO:0007669"/>
    <property type="project" value="TreeGrafter"/>
</dbReference>
<sequence length="229" mass="25510">MYRIHLCSVEAVEQTVRVTKRRGETRSRLLDAAVDVFAENGFGRSTVEQICERAGYTRGAFYSNFDSLDEMFFAMWELRSRAMLDGLRAAAERAMPDIAALAPAMRLHVVVEKALEFVPVDDAWYRINAEFTAHALRTPAVRDSIARREEAIIATIAPIVEKSLSAIDRRVVGDPATLGRALVAVHDGTSVQCLVDTDPASARALRTELFTRVLESYTEPAHSETERPQ</sequence>
<organism evidence="5 6">
    <name type="scientific">Rhodococcus triatomae</name>
    <dbReference type="NCBI Taxonomy" id="300028"/>
    <lineage>
        <taxon>Bacteria</taxon>
        <taxon>Bacillati</taxon>
        <taxon>Actinomycetota</taxon>
        <taxon>Actinomycetes</taxon>
        <taxon>Mycobacteriales</taxon>
        <taxon>Nocardiaceae</taxon>
        <taxon>Rhodococcus</taxon>
    </lineage>
</organism>
<protein>
    <submittedName>
        <fullName evidence="5">DNA-binding transcriptional regulator, AcrR family</fullName>
    </submittedName>
</protein>
<keyword evidence="1" id="KW-0678">Repressor</keyword>
<reference evidence="5 6" key="1">
    <citation type="submission" date="2016-10" db="EMBL/GenBank/DDBJ databases">
        <authorList>
            <person name="de Groot N.N."/>
        </authorList>
    </citation>
    <scope>NUCLEOTIDE SEQUENCE [LARGE SCALE GENOMIC DNA]</scope>
    <source>
        <strain evidence="5 6">DSM 44892</strain>
    </source>
</reference>
<dbReference type="InterPro" id="IPR001647">
    <property type="entry name" value="HTH_TetR"/>
</dbReference>
<dbReference type="RefSeq" id="WP_072738481.1">
    <property type="nucleotide sequence ID" value="NZ_CP048813.1"/>
</dbReference>
<dbReference type="GO" id="GO:0003700">
    <property type="term" value="F:DNA-binding transcription factor activity"/>
    <property type="evidence" value="ECO:0007669"/>
    <property type="project" value="TreeGrafter"/>
</dbReference>
<evidence type="ECO:0000256" key="4">
    <source>
        <dbReference type="ARBA" id="ARBA00023163"/>
    </source>
</evidence>
<dbReference type="SUPFAM" id="SSF48498">
    <property type="entry name" value="Tetracyclin repressor-like, C-terminal domain"/>
    <property type="match status" value="1"/>
</dbReference>
<dbReference type="SUPFAM" id="SSF46689">
    <property type="entry name" value="Homeodomain-like"/>
    <property type="match status" value="1"/>
</dbReference>
<name>A0A1G8KZ20_9NOCA</name>
<dbReference type="InterPro" id="IPR039538">
    <property type="entry name" value="BetI_C"/>
</dbReference>
<keyword evidence="3 5" id="KW-0238">DNA-binding</keyword>
<dbReference type="Pfam" id="PF00440">
    <property type="entry name" value="TetR_N"/>
    <property type="match status" value="1"/>
</dbReference>
<dbReference type="Proteomes" id="UP000183263">
    <property type="component" value="Unassembled WGS sequence"/>
</dbReference>
<gene>
    <name evidence="5" type="ORF">SAMN05444695_1088</name>
</gene>
<dbReference type="InterPro" id="IPR050109">
    <property type="entry name" value="HTH-type_TetR-like_transc_reg"/>
</dbReference>
<keyword evidence="6" id="KW-1185">Reference proteome</keyword>
<dbReference type="PANTHER" id="PTHR30055:SF241">
    <property type="entry name" value="TRANSCRIPTIONAL REGULATORY PROTEIN"/>
    <property type="match status" value="1"/>
</dbReference>
<dbReference type="PANTHER" id="PTHR30055">
    <property type="entry name" value="HTH-TYPE TRANSCRIPTIONAL REGULATOR RUTR"/>
    <property type="match status" value="1"/>
</dbReference>
<dbReference type="EMBL" id="FNDN01000008">
    <property type="protein sequence ID" value="SDI48652.1"/>
    <property type="molecule type" value="Genomic_DNA"/>
</dbReference>
<evidence type="ECO:0000256" key="3">
    <source>
        <dbReference type="ARBA" id="ARBA00023125"/>
    </source>
</evidence>
<evidence type="ECO:0000313" key="5">
    <source>
        <dbReference type="EMBL" id="SDI48652.1"/>
    </source>
</evidence>
<dbReference type="Gene3D" id="1.10.357.10">
    <property type="entry name" value="Tetracycline Repressor, domain 2"/>
    <property type="match status" value="1"/>
</dbReference>
<dbReference type="OrthoDB" id="7252896at2"/>
<dbReference type="PRINTS" id="PR00455">
    <property type="entry name" value="HTHTETR"/>
</dbReference>
<proteinExistence type="predicted"/>
<accession>A0A1G8KZ20</accession>
<evidence type="ECO:0000313" key="6">
    <source>
        <dbReference type="Proteomes" id="UP000183263"/>
    </source>
</evidence>